<dbReference type="STRING" id="1616788.AR543_09000"/>
<reference evidence="1 2" key="2">
    <citation type="journal article" date="2016" name="Int. J. Syst. Evol. Microbiol.">
        <title>Paenibacillus bovis sp. nov., isolated from raw yak (Bos grunniens) milk.</title>
        <authorList>
            <person name="Gao C."/>
            <person name="Han J."/>
            <person name="Liu Z."/>
            <person name="Xu X."/>
            <person name="Hang F."/>
            <person name="Wu Z."/>
        </authorList>
    </citation>
    <scope>NUCLEOTIDE SEQUENCE [LARGE SCALE GENOMIC DNA]</scope>
    <source>
        <strain evidence="1 2">BD3526</strain>
    </source>
</reference>
<dbReference type="KEGG" id="pbv:AR543_09000"/>
<reference evidence="2" key="1">
    <citation type="submission" date="2015-10" db="EMBL/GenBank/DDBJ databases">
        <title>Genome of Paenibacillus bovis sp. nov.</title>
        <authorList>
            <person name="Wu Z."/>
            <person name="Gao C."/>
            <person name="Liu Z."/>
            <person name="Zheng H."/>
        </authorList>
    </citation>
    <scope>NUCLEOTIDE SEQUENCE [LARGE SCALE GENOMIC DNA]</scope>
    <source>
        <strain evidence="2">BD3526</strain>
    </source>
</reference>
<gene>
    <name evidence="1" type="ORF">AR543_09000</name>
</gene>
<name>A0A172ZEQ1_9BACL</name>
<evidence type="ECO:0000313" key="1">
    <source>
        <dbReference type="EMBL" id="ANF96121.1"/>
    </source>
</evidence>
<dbReference type="OrthoDB" id="4020068at2"/>
<dbReference type="EMBL" id="CP013023">
    <property type="protein sequence ID" value="ANF96121.1"/>
    <property type="molecule type" value="Genomic_DNA"/>
</dbReference>
<accession>A0A172ZEQ1</accession>
<dbReference type="RefSeq" id="WP_060533707.1">
    <property type="nucleotide sequence ID" value="NZ_CP013023.1"/>
</dbReference>
<evidence type="ECO:0000313" key="2">
    <source>
        <dbReference type="Proteomes" id="UP000078148"/>
    </source>
</evidence>
<dbReference type="Proteomes" id="UP000078148">
    <property type="component" value="Chromosome"/>
</dbReference>
<protein>
    <submittedName>
        <fullName evidence="1">Uncharacterized protein</fullName>
    </submittedName>
</protein>
<sequence length="354" mass="41211">MLTITRQLIMEMEQNTRRESVWYETMLHMIIKYGNIEDAHALYQCFIAHPKDWDYIMLLEGVCKLGDRELGLALYQWAFTEGRLRDELSEDILTACGYLGVQEAVSSLLHYALDSKSWDLQNGACLGLLQLQLDDKEAAILRKAIESTMGQSLFNEFLPALSSQVADATLIPKLYHWGEQQASIDCNAGLVLGIALYGPAYHEWVRRILWSPYWEAHDTGTGTCVWMYRAMNHVGLTFADLIDDVRHTLTDTEDRQRMEYQLDVLHQMVCEKLRYRGLSLSVLQPNQETVEEIYHALYHWSTPDYDDSIIGLIIKRLGMDYRELQNFYNLRTRLEMRIAHDMETAYLWSQYKQA</sequence>
<proteinExistence type="predicted"/>
<organism evidence="1 2">
    <name type="scientific">Paenibacillus bovis</name>
    <dbReference type="NCBI Taxonomy" id="1616788"/>
    <lineage>
        <taxon>Bacteria</taxon>
        <taxon>Bacillati</taxon>
        <taxon>Bacillota</taxon>
        <taxon>Bacilli</taxon>
        <taxon>Bacillales</taxon>
        <taxon>Paenibacillaceae</taxon>
        <taxon>Paenibacillus</taxon>
    </lineage>
</organism>
<dbReference type="AlphaFoldDB" id="A0A172ZEQ1"/>
<keyword evidence="2" id="KW-1185">Reference proteome</keyword>